<dbReference type="Pfam" id="PF18495">
    <property type="entry name" value="VbhA"/>
    <property type="match status" value="1"/>
</dbReference>
<dbReference type="CDD" id="cd11586">
    <property type="entry name" value="VbhA_like"/>
    <property type="match status" value="1"/>
</dbReference>
<dbReference type="InterPro" id="IPR033788">
    <property type="entry name" value="VbhA-like"/>
</dbReference>
<evidence type="ECO:0000313" key="2">
    <source>
        <dbReference type="EMBL" id="MFA9950507.1"/>
    </source>
</evidence>
<comment type="caution">
    <text evidence="2">The sequence shown here is derived from an EMBL/GenBank/DDBJ whole genome shotgun (WGS) entry which is preliminary data.</text>
</comment>
<feature type="domain" description="Antitoxin VbhA" evidence="1">
    <location>
        <begin position="60"/>
        <end position="101"/>
    </location>
</feature>
<keyword evidence="3" id="KW-1185">Reference proteome</keyword>
<dbReference type="EMBL" id="JBEUWX010000002">
    <property type="protein sequence ID" value="MFA9950507.1"/>
    <property type="molecule type" value="Genomic_DNA"/>
</dbReference>
<dbReference type="InterPro" id="IPR041535">
    <property type="entry name" value="VbhA"/>
</dbReference>
<dbReference type="Gene3D" id="1.10.8.1050">
    <property type="entry name" value="Antitoxin VbhA-like"/>
    <property type="match status" value="1"/>
</dbReference>
<accession>A0ABV4UH94</accession>
<dbReference type="Proteomes" id="UP001574673">
    <property type="component" value="Unassembled WGS sequence"/>
</dbReference>
<dbReference type="RefSeq" id="WP_418891560.1">
    <property type="nucleotide sequence ID" value="NZ_JBEUWX010000002.1"/>
</dbReference>
<protein>
    <submittedName>
        <fullName evidence="2">Antitoxin VbhA family protein</fullName>
    </submittedName>
</protein>
<name>A0ABV4UH94_9RHOO</name>
<proteinExistence type="predicted"/>
<dbReference type="InterPro" id="IPR043038">
    <property type="entry name" value="VbhA_sf"/>
</dbReference>
<evidence type="ECO:0000313" key="3">
    <source>
        <dbReference type="Proteomes" id="UP001574673"/>
    </source>
</evidence>
<gene>
    <name evidence="2" type="ORF">ABCS64_09295</name>
</gene>
<organism evidence="2 3">
    <name type="scientific">Dentiradicibacter hellwigii</name>
    <dbReference type="NCBI Taxonomy" id="3149053"/>
    <lineage>
        <taxon>Bacteria</taxon>
        <taxon>Pseudomonadati</taxon>
        <taxon>Pseudomonadota</taxon>
        <taxon>Betaproteobacteria</taxon>
        <taxon>Rhodocyclales</taxon>
        <taxon>Rhodocyclaceae</taxon>
        <taxon>Dentiradicibacter</taxon>
    </lineage>
</organism>
<reference evidence="3" key="1">
    <citation type="submission" date="2024-06" db="EMBL/GenBank/DDBJ databases">
        <title>Radixoralia hellwigii gen. nov., sp nov., isolated from a root canal in the human oral cavity.</title>
        <authorList>
            <person name="Bartsch S."/>
            <person name="Wittmer A."/>
            <person name="Schulz A.-K."/>
            <person name="Neumann-Schaal M."/>
            <person name="Wolf J."/>
            <person name="Gronow S."/>
            <person name="Tennert C."/>
            <person name="Haecker G."/>
            <person name="Cieplik F."/>
            <person name="Al-Ahmad A."/>
        </authorList>
    </citation>
    <scope>NUCLEOTIDE SEQUENCE [LARGE SCALE GENOMIC DNA]</scope>
    <source>
        <strain evidence="3">Wk13</strain>
    </source>
</reference>
<evidence type="ECO:0000259" key="1">
    <source>
        <dbReference type="Pfam" id="PF18495"/>
    </source>
</evidence>
<sequence length="107" mass="12364">MTKEATMTFQVEAELQANFYSAAEADHRPAVQVLRELMSNYVQQVRNRTASISPEERERREEAFKYARASVGLEGFKLSEAAEQHALRYINGEISIEELVKGYRHER</sequence>